<accession>A0A8H6XJY9</accession>
<comment type="similarity">
    <text evidence="1">Belongs to the FAD-binding monooxygenase family.</text>
</comment>
<organism evidence="5 6">
    <name type="scientific">Mycena sanguinolenta</name>
    <dbReference type="NCBI Taxonomy" id="230812"/>
    <lineage>
        <taxon>Eukaryota</taxon>
        <taxon>Fungi</taxon>
        <taxon>Dikarya</taxon>
        <taxon>Basidiomycota</taxon>
        <taxon>Agaricomycotina</taxon>
        <taxon>Agaricomycetes</taxon>
        <taxon>Agaricomycetidae</taxon>
        <taxon>Agaricales</taxon>
        <taxon>Marasmiineae</taxon>
        <taxon>Mycenaceae</taxon>
        <taxon>Mycena</taxon>
    </lineage>
</organism>
<name>A0A8H6XJY9_9AGAR</name>
<reference evidence="5" key="1">
    <citation type="submission" date="2020-05" db="EMBL/GenBank/DDBJ databases">
        <title>Mycena genomes resolve the evolution of fungal bioluminescence.</title>
        <authorList>
            <person name="Tsai I.J."/>
        </authorList>
    </citation>
    <scope>NUCLEOTIDE SEQUENCE</scope>
    <source>
        <strain evidence="5">160909Yilan</strain>
    </source>
</reference>
<dbReference type="PANTHER" id="PTHR42877">
    <property type="entry name" value="L-ORNITHINE N(5)-MONOOXYGENASE-RELATED"/>
    <property type="match status" value="1"/>
</dbReference>
<comment type="caution">
    <text evidence="5">The sequence shown here is derived from an EMBL/GenBank/DDBJ whole genome shotgun (WGS) entry which is preliminary data.</text>
</comment>
<evidence type="ECO:0000313" key="5">
    <source>
        <dbReference type="EMBL" id="KAF7342593.1"/>
    </source>
</evidence>
<dbReference type="InterPro" id="IPR051209">
    <property type="entry name" value="FAD-bind_Monooxygenase_sf"/>
</dbReference>
<dbReference type="SUPFAM" id="SSF51905">
    <property type="entry name" value="FAD/NAD(P)-binding domain"/>
    <property type="match status" value="2"/>
</dbReference>
<dbReference type="OrthoDB" id="74360at2759"/>
<dbReference type="AlphaFoldDB" id="A0A8H6XJY9"/>
<keyword evidence="2" id="KW-0285">Flavoprotein</keyword>
<dbReference type="GO" id="GO:0050660">
    <property type="term" value="F:flavin adenine dinucleotide binding"/>
    <property type="evidence" value="ECO:0007669"/>
    <property type="project" value="InterPro"/>
</dbReference>
<dbReference type="GO" id="GO:0004499">
    <property type="term" value="F:N,N-dimethylaniline monooxygenase activity"/>
    <property type="evidence" value="ECO:0007669"/>
    <property type="project" value="InterPro"/>
</dbReference>
<protein>
    <submittedName>
        <fullName evidence="5">FAD/NAD(P)-binding domain-containing protein</fullName>
    </submittedName>
</protein>
<evidence type="ECO:0000256" key="2">
    <source>
        <dbReference type="ARBA" id="ARBA00022630"/>
    </source>
</evidence>
<keyword evidence="3" id="KW-0274">FAD</keyword>
<evidence type="ECO:0000313" key="6">
    <source>
        <dbReference type="Proteomes" id="UP000623467"/>
    </source>
</evidence>
<dbReference type="EMBL" id="JACAZH010000025">
    <property type="protein sequence ID" value="KAF7342593.1"/>
    <property type="molecule type" value="Genomic_DNA"/>
</dbReference>
<dbReference type="Gene3D" id="3.50.50.60">
    <property type="entry name" value="FAD/NAD(P)-binding domain"/>
    <property type="match status" value="1"/>
</dbReference>
<evidence type="ECO:0000256" key="3">
    <source>
        <dbReference type="ARBA" id="ARBA00022827"/>
    </source>
</evidence>
<dbReference type="Pfam" id="PF00743">
    <property type="entry name" value="FMO-like"/>
    <property type="match status" value="1"/>
</dbReference>
<dbReference type="InterPro" id="IPR036188">
    <property type="entry name" value="FAD/NAD-bd_sf"/>
</dbReference>
<evidence type="ECO:0000256" key="1">
    <source>
        <dbReference type="ARBA" id="ARBA00010139"/>
    </source>
</evidence>
<proteinExistence type="inferred from homology"/>
<sequence>MPKIVVIGAGCPQLVQLLILDPSLHGFEDFTIYEKGSDVGGTWKDNIYPGAASDVSTHLYSASTDLNPDWSVTRAPQAEMFEYWRKLTAKYNLYRHIVFNRSVVSAEWNTKEQLYNIVTEDVQSGDRFSTTAKILISAIGTRYPNIAGLSSFKGDMFHSPRWNTGVDLRGKRVAVIGNGASARARRICHHIESYHSDCRIQFIPLITKDETVQVTEFCRSPNWFVPAVIILVYFGDDVHDHILKPKSTSQGRWLNLANTSKYLMSPQLLTNYIKLTAPKEYHEFLVPEYRPGCKRLLLDTNFLRSLHQLNITLNWDGIQSTCEDGIGTKKGQRLPFDVVIFATGFTAVYAYHQ</sequence>
<dbReference type="PANTHER" id="PTHR42877:SF4">
    <property type="entry name" value="FAD_NAD(P)-BINDING DOMAIN-CONTAINING PROTEIN-RELATED"/>
    <property type="match status" value="1"/>
</dbReference>
<dbReference type="Proteomes" id="UP000623467">
    <property type="component" value="Unassembled WGS sequence"/>
</dbReference>
<evidence type="ECO:0000256" key="4">
    <source>
        <dbReference type="ARBA" id="ARBA00023002"/>
    </source>
</evidence>
<dbReference type="GO" id="GO:0050661">
    <property type="term" value="F:NADP binding"/>
    <property type="evidence" value="ECO:0007669"/>
    <property type="project" value="InterPro"/>
</dbReference>
<gene>
    <name evidence="5" type="ORF">MSAN_02016000</name>
</gene>
<keyword evidence="6" id="KW-1185">Reference proteome</keyword>
<dbReference type="InterPro" id="IPR020946">
    <property type="entry name" value="Flavin_mOase-like"/>
</dbReference>
<keyword evidence="4" id="KW-0560">Oxidoreductase</keyword>